<dbReference type="Proteomes" id="UP000054481">
    <property type="component" value="Unassembled WGS sequence"/>
</dbReference>
<dbReference type="EMBL" id="KQ030788">
    <property type="protein sequence ID" value="KJZ68931.1"/>
    <property type="molecule type" value="Genomic_DNA"/>
</dbReference>
<dbReference type="GO" id="GO:0005576">
    <property type="term" value="C:extracellular region"/>
    <property type="evidence" value="ECO:0007669"/>
    <property type="project" value="UniProtKB-SubCell"/>
</dbReference>
<evidence type="ECO:0000256" key="13">
    <source>
        <dbReference type="ARBA" id="ARBA00038359"/>
    </source>
</evidence>
<dbReference type="Pfam" id="PF05730">
    <property type="entry name" value="CFEM"/>
    <property type="match status" value="1"/>
</dbReference>
<keyword evidence="6" id="KW-0336">GPI-anchor</keyword>
<evidence type="ECO:0000256" key="6">
    <source>
        <dbReference type="ARBA" id="ARBA00022622"/>
    </source>
</evidence>
<sequence>MRLWRFVAAALWLASQTAGQPTRALVPQQTSSADGPQQTKAVAAQQASAAPPQTPECALPCRQIALRETKCPPRDLQCICKDPDFAKAMAECVTSRCTIKESLIVKNASSIACGEPIRDYARGFVPLNDAFVILASLFVIQRFAFKIWTKMTLGTDDWMTLAALVLSLPSAVFNSHVLAPNGMGRDAWTLSFDQITTFIRFFSIEEILYFLDIAVSKLALLFFYLRIFSSTSVRRILLASIVFVGLFGVAFVIVAILQCQPVSYAWDKWNGEHQGHCLNIGAMVKSHAIISIALDFWMLAIPLRQLRHVRIDWQHKVGVALMFSVGTFVTIVSILRFRATNFTSHTTNPTRDFFEIGLWSMIEINVGIMCVCLPSLRLLLARLFPLLTSSTQRYYSKQRRTPPGAYVRALLASEKSQNAKAGSALPSQRSLTPDANQIQCEKTFPVTHMDRREEDEQQLITVKMVSSSRGLRPRFS</sequence>
<feature type="disulfide bond" evidence="14">
    <location>
        <begin position="61"/>
        <end position="92"/>
    </location>
</feature>
<keyword evidence="7 16" id="KW-0812">Transmembrane</keyword>
<evidence type="ECO:0000313" key="20">
    <source>
        <dbReference type="Proteomes" id="UP000054481"/>
    </source>
</evidence>
<feature type="transmembrane region" description="Helical" evidence="16">
    <location>
        <begin position="237"/>
        <end position="258"/>
    </location>
</feature>
<reference evidence="19 20" key="1">
    <citation type="journal article" date="2014" name="Genome Biol. Evol.">
        <title>Comparative genomics and transcriptomics analyses reveal divergent lifestyle features of nematode endoparasitic fungus Hirsutella minnesotensis.</title>
        <authorList>
            <person name="Lai Y."/>
            <person name="Liu K."/>
            <person name="Zhang X."/>
            <person name="Zhang X."/>
            <person name="Li K."/>
            <person name="Wang N."/>
            <person name="Shu C."/>
            <person name="Wu Y."/>
            <person name="Wang C."/>
            <person name="Bushley K.E."/>
            <person name="Xiang M."/>
            <person name="Liu X."/>
        </authorList>
    </citation>
    <scope>NUCLEOTIDE SEQUENCE [LARGE SCALE GENOMIC DNA]</scope>
    <source>
        <strain evidence="19 20">3608</strain>
    </source>
</reference>
<keyword evidence="5" id="KW-0964">Secreted</keyword>
<feature type="binding site" description="axial binding residue" evidence="14">
    <location>
        <position position="75"/>
    </location>
    <ligand>
        <name>heme</name>
        <dbReference type="ChEBI" id="CHEBI:30413"/>
    </ligand>
    <ligandPart>
        <name>Fe</name>
        <dbReference type="ChEBI" id="CHEBI:18248"/>
    </ligandPart>
</feature>
<feature type="disulfide bond" evidence="14">
    <location>
        <begin position="71"/>
        <end position="78"/>
    </location>
</feature>
<keyword evidence="6" id="KW-0325">Glycoprotein</keyword>
<keyword evidence="9 16" id="KW-1133">Transmembrane helix</keyword>
<evidence type="ECO:0000256" key="15">
    <source>
        <dbReference type="SAM" id="MobiDB-lite"/>
    </source>
</evidence>
<dbReference type="InterPro" id="IPR049326">
    <property type="entry name" value="Rhodopsin_dom_fungi"/>
</dbReference>
<comment type="similarity">
    <text evidence="4">Belongs to the RBT5 family.</text>
</comment>
<dbReference type="Pfam" id="PF20684">
    <property type="entry name" value="Fung_rhodopsin"/>
    <property type="match status" value="1"/>
</dbReference>
<dbReference type="OrthoDB" id="2496787at2759"/>
<feature type="chain" id="PRO_5002525678" description="CFEM domain-containing protein" evidence="17">
    <location>
        <begin position="20"/>
        <end position="476"/>
    </location>
</feature>
<evidence type="ECO:0000256" key="11">
    <source>
        <dbReference type="ARBA" id="ARBA00023157"/>
    </source>
</evidence>
<evidence type="ECO:0000259" key="18">
    <source>
        <dbReference type="PROSITE" id="PS52012"/>
    </source>
</evidence>
<keyword evidence="11 14" id="KW-1015">Disulfide bond</keyword>
<evidence type="ECO:0000256" key="1">
    <source>
        <dbReference type="ARBA" id="ARBA00004141"/>
    </source>
</evidence>
<evidence type="ECO:0000256" key="17">
    <source>
        <dbReference type="SAM" id="SignalP"/>
    </source>
</evidence>
<evidence type="ECO:0000256" key="10">
    <source>
        <dbReference type="ARBA" id="ARBA00023136"/>
    </source>
</evidence>
<feature type="disulfide bond" evidence="14">
    <location>
        <begin position="80"/>
        <end position="113"/>
    </location>
</feature>
<feature type="domain" description="CFEM" evidence="18">
    <location>
        <begin position="29"/>
        <end position="140"/>
    </location>
</feature>
<organism evidence="19 20">
    <name type="scientific">Hirsutella minnesotensis 3608</name>
    <dbReference type="NCBI Taxonomy" id="1043627"/>
    <lineage>
        <taxon>Eukaryota</taxon>
        <taxon>Fungi</taxon>
        <taxon>Dikarya</taxon>
        <taxon>Ascomycota</taxon>
        <taxon>Pezizomycotina</taxon>
        <taxon>Sordariomycetes</taxon>
        <taxon>Hypocreomycetidae</taxon>
        <taxon>Hypocreales</taxon>
        <taxon>Ophiocordycipitaceae</taxon>
        <taxon>Hirsutella</taxon>
    </lineage>
</organism>
<evidence type="ECO:0000256" key="8">
    <source>
        <dbReference type="ARBA" id="ARBA00022729"/>
    </source>
</evidence>
<feature type="transmembrane region" description="Helical" evidence="16">
    <location>
        <begin position="278"/>
        <end position="297"/>
    </location>
</feature>
<proteinExistence type="inferred from homology"/>
<feature type="signal peptide" evidence="17">
    <location>
        <begin position="1"/>
        <end position="19"/>
    </location>
</feature>
<feature type="transmembrane region" description="Helical" evidence="16">
    <location>
        <begin position="120"/>
        <end position="140"/>
    </location>
</feature>
<name>A0A0F7ZFD1_9HYPO</name>
<keyword evidence="14" id="KW-0349">Heme</keyword>
<keyword evidence="8 17" id="KW-0732">Signal</keyword>
<dbReference type="PANTHER" id="PTHR33048">
    <property type="entry name" value="PTH11-LIKE INTEGRAL MEMBRANE PROTEIN (AFU_ORTHOLOGUE AFUA_5G11245)"/>
    <property type="match status" value="1"/>
</dbReference>
<evidence type="ECO:0000256" key="7">
    <source>
        <dbReference type="ARBA" id="ARBA00022692"/>
    </source>
</evidence>
<feature type="region of interest" description="Disordered" evidence="15">
    <location>
        <begin position="26"/>
        <end position="47"/>
    </location>
</feature>
<keyword evidence="12" id="KW-0449">Lipoprotein</keyword>
<dbReference type="InterPro" id="IPR052337">
    <property type="entry name" value="SAT4-like"/>
</dbReference>
<keyword evidence="14" id="KW-0479">Metal-binding</keyword>
<feature type="transmembrane region" description="Helical" evidence="16">
    <location>
        <begin position="207"/>
        <end position="225"/>
    </location>
</feature>
<feature type="transmembrane region" description="Helical" evidence="16">
    <location>
        <begin position="317"/>
        <end position="337"/>
    </location>
</feature>
<feature type="disulfide bond" evidence="14">
    <location>
        <begin position="57"/>
        <end position="97"/>
    </location>
</feature>
<feature type="compositionally biased region" description="Low complexity" evidence="15">
    <location>
        <begin position="36"/>
        <end position="47"/>
    </location>
</feature>
<comment type="similarity">
    <text evidence="13">Belongs to the SAT4 family.</text>
</comment>
<evidence type="ECO:0000256" key="3">
    <source>
        <dbReference type="ARBA" id="ARBA00004613"/>
    </source>
</evidence>
<comment type="subcellular location">
    <subcellularLocation>
        <location evidence="2">Membrane</location>
        <topology evidence="2">Lipid-anchor</topology>
        <topology evidence="2">GPI-anchor</topology>
    </subcellularLocation>
    <subcellularLocation>
        <location evidence="1">Membrane</location>
        <topology evidence="1">Multi-pass membrane protein</topology>
    </subcellularLocation>
    <subcellularLocation>
        <location evidence="3">Secreted</location>
    </subcellularLocation>
</comment>
<evidence type="ECO:0000256" key="9">
    <source>
        <dbReference type="ARBA" id="ARBA00022989"/>
    </source>
</evidence>
<evidence type="ECO:0000256" key="5">
    <source>
        <dbReference type="ARBA" id="ARBA00022525"/>
    </source>
</evidence>
<dbReference type="GO" id="GO:0098552">
    <property type="term" value="C:side of membrane"/>
    <property type="evidence" value="ECO:0007669"/>
    <property type="project" value="UniProtKB-KW"/>
</dbReference>
<feature type="transmembrane region" description="Helical" evidence="16">
    <location>
        <begin position="357"/>
        <end position="380"/>
    </location>
</feature>
<dbReference type="AlphaFoldDB" id="A0A0F7ZFD1"/>
<protein>
    <recommendedName>
        <fullName evidence="18">CFEM domain-containing protein</fullName>
    </recommendedName>
</protein>
<keyword evidence="10 16" id="KW-0472">Membrane</keyword>
<dbReference type="GO" id="GO:0046872">
    <property type="term" value="F:metal ion binding"/>
    <property type="evidence" value="ECO:0007669"/>
    <property type="project" value="UniProtKB-UniRule"/>
</dbReference>
<keyword evidence="20" id="KW-1185">Reference proteome</keyword>
<evidence type="ECO:0000256" key="14">
    <source>
        <dbReference type="PROSITE-ProRule" id="PRU01356"/>
    </source>
</evidence>
<accession>A0A0F7ZFD1</accession>
<evidence type="ECO:0000256" key="16">
    <source>
        <dbReference type="SAM" id="Phobius"/>
    </source>
</evidence>
<evidence type="ECO:0000256" key="4">
    <source>
        <dbReference type="ARBA" id="ARBA00010031"/>
    </source>
</evidence>
<dbReference type="SMART" id="SM00747">
    <property type="entry name" value="CFEM"/>
    <property type="match status" value="1"/>
</dbReference>
<dbReference type="PROSITE" id="PS52012">
    <property type="entry name" value="CFEM"/>
    <property type="match status" value="1"/>
</dbReference>
<dbReference type="InterPro" id="IPR008427">
    <property type="entry name" value="Extracellular_membr_CFEM_dom"/>
</dbReference>
<gene>
    <name evidence="19" type="ORF">HIM_11674</name>
</gene>
<feature type="transmembrane region" description="Helical" evidence="16">
    <location>
        <begin position="161"/>
        <end position="179"/>
    </location>
</feature>
<evidence type="ECO:0000313" key="19">
    <source>
        <dbReference type="EMBL" id="KJZ68931.1"/>
    </source>
</evidence>
<dbReference type="PANTHER" id="PTHR33048:SF143">
    <property type="entry name" value="EXTRACELLULAR MEMBRANE PROTEIN CFEM DOMAIN-CONTAINING PROTEIN-RELATED"/>
    <property type="match status" value="1"/>
</dbReference>
<evidence type="ECO:0000256" key="12">
    <source>
        <dbReference type="ARBA" id="ARBA00023288"/>
    </source>
</evidence>
<evidence type="ECO:0000256" key="2">
    <source>
        <dbReference type="ARBA" id="ARBA00004589"/>
    </source>
</evidence>
<keyword evidence="14" id="KW-0408">Iron</keyword>